<accession>A0A484N7D5</accession>
<dbReference type="EMBL" id="OOIL02005961">
    <property type="protein sequence ID" value="VFQ96416.1"/>
    <property type="molecule type" value="Genomic_DNA"/>
</dbReference>
<name>A0A484N7D5_9ASTE</name>
<sequence length="71" mass="7790">MVGREGIPLQEGSEKEQAHYIIPTILDDLNGSESILDPITKVCTQGDSSNTRPLPSTMTLILTSFDHEGQY</sequence>
<reference evidence="1 2" key="1">
    <citation type="submission" date="2018-04" db="EMBL/GenBank/DDBJ databases">
        <authorList>
            <person name="Vogel A."/>
        </authorList>
    </citation>
    <scope>NUCLEOTIDE SEQUENCE [LARGE SCALE GENOMIC DNA]</scope>
</reference>
<evidence type="ECO:0000313" key="1">
    <source>
        <dbReference type="EMBL" id="VFQ96416.1"/>
    </source>
</evidence>
<organism evidence="1 2">
    <name type="scientific">Cuscuta campestris</name>
    <dbReference type="NCBI Taxonomy" id="132261"/>
    <lineage>
        <taxon>Eukaryota</taxon>
        <taxon>Viridiplantae</taxon>
        <taxon>Streptophyta</taxon>
        <taxon>Embryophyta</taxon>
        <taxon>Tracheophyta</taxon>
        <taxon>Spermatophyta</taxon>
        <taxon>Magnoliopsida</taxon>
        <taxon>eudicotyledons</taxon>
        <taxon>Gunneridae</taxon>
        <taxon>Pentapetalae</taxon>
        <taxon>asterids</taxon>
        <taxon>lamiids</taxon>
        <taxon>Solanales</taxon>
        <taxon>Convolvulaceae</taxon>
        <taxon>Cuscuteae</taxon>
        <taxon>Cuscuta</taxon>
        <taxon>Cuscuta subgen. Grammica</taxon>
        <taxon>Cuscuta sect. Cleistogrammica</taxon>
    </lineage>
</organism>
<dbReference type="Proteomes" id="UP000595140">
    <property type="component" value="Unassembled WGS sequence"/>
</dbReference>
<dbReference type="AlphaFoldDB" id="A0A484N7D5"/>
<protein>
    <submittedName>
        <fullName evidence="1">Uncharacterized protein</fullName>
    </submittedName>
</protein>
<gene>
    <name evidence="1" type="ORF">CCAM_LOCUS38192</name>
</gene>
<proteinExistence type="predicted"/>
<evidence type="ECO:0000313" key="2">
    <source>
        <dbReference type="Proteomes" id="UP000595140"/>
    </source>
</evidence>
<keyword evidence="2" id="KW-1185">Reference proteome</keyword>